<accession>A0ACB9TMU4</accession>
<dbReference type="Proteomes" id="UP001056778">
    <property type="component" value="Chromosome 2"/>
</dbReference>
<proteinExistence type="predicted"/>
<sequence length="123" mass="14197">MATNSGACLTTMDVQRNMIYTKEKIKRKETIKNFYCDNYYNSLNLLEVLQGQEIFACGTRKSLPKAMKSDKLLKRRKADIMISYIDITVFKWKDNRIVGVHILHPGEKIAMEPCGFYVLPSLV</sequence>
<name>A0ACB9TMU4_HOLOL</name>
<keyword evidence="2" id="KW-1185">Reference proteome</keyword>
<organism evidence="1 2">
    <name type="scientific">Holotrichia oblita</name>
    <name type="common">Chafer beetle</name>
    <dbReference type="NCBI Taxonomy" id="644536"/>
    <lineage>
        <taxon>Eukaryota</taxon>
        <taxon>Metazoa</taxon>
        <taxon>Ecdysozoa</taxon>
        <taxon>Arthropoda</taxon>
        <taxon>Hexapoda</taxon>
        <taxon>Insecta</taxon>
        <taxon>Pterygota</taxon>
        <taxon>Neoptera</taxon>
        <taxon>Endopterygota</taxon>
        <taxon>Coleoptera</taxon>
        <taxon>Polyphaga</taxon>
        <taxon>Scarabaeiformia</taxon>
        <taxon>Scarabaeidae</taxon>
        <taxon>Melolonthinae</taxon>
        <taxon>Holotrichia</taxon>
    </lineage>
</organism>
<evidence type="ECO:0000313" key="2">
    <source>
        <dbReference type="Proteomes" id="UP001056778"/>
    </source>
</evidence>
<comment type="caution">
    <text evidence="1">The sequence shown here is derived from an EMBL/GenBank/DDBJ whole genome shotgun (WGS) entry which is preliminary data.</text>
</comment>
<evidence type="ECO:0000313" key="1">
    <source>
        <dbReference type="EMBL" id="KAI4468088.1"/>
    </source>
</evidence>
<reference evidence="1" key="1">
    <citation type="submission" date="2022-04" db="EMBL/GenBank/DDBJ databases">
        <title>Chromosome-scale genome assembly of Holotrichia oblita Faldermann.</title>
        <authorList>
            <person name="Rongchong L."/>
        </authorList>
    </citation>
    <scope>NUCLEOTIDE SEQUENCE</scope>
    <source>
        <strain evidence="1">81SQS9</strain>
    </source>
</reference>
<dbReference type="EMBL" id="CM043016">
    <property type="protein sequence ID" value="KAI4468088.1"/>
    <property type="molecule type" value="Genomic_DNA"/>
</dbReference>
<gene>
    <name evidence="1" type="ORF">MML48_2g00015672</name>
</gene>
<protein>
    <submittedName>
        <fullName evidence="1">Transposase is4</fullName>
    </submittedName>
</protein>